<dbReference type="CDD" id="cd08898">
    <property type="entry name" value="SRPBCC_CalC_Aha1-like_5"/>
    <property type="match status" value="1"/>
</dbReference>
<evidence type="ECO:0000259" key="2">
    <source>
        <dbReference type="Pfam" id="PF08327"/>
    </source>
</evidence>
<dbReference type="Gene3D" id="3.30.530.20">
    <property type="match status" value="1"/>
</dbReference>
<dbReference type="PATRIC" id="fig|158899.10.peg.3938"/>
<dbReference type="Pfam" id="PF08327">
    <property type="entry name" value="AHSA1"/>
    <property type="match status" value="1"/>
</dbReference>
<dbReference type="OrthoDB" id="9800600at2"/>
<reference evidence="3 4" key="1">
    <citation type="submission" date="2015-11" db="EMBL/GenBank/DDBJ databases">
        <title>Exploring the genomic traits of fungus-feeding bacterial genus Collimonas.</title>
        <authorList>
            <person name="Song C."/>
            <person name="Schmidt R."/>
            <person name="de Jager V."/>
            <person name="Krzyzanowska D."/>
            <person name="Jongedijk E."/>
            <person name="Cankar K."/>
            <person name="Beekwilder J."/>
            <person name="van Veen A."/>
            <person name="de Boer W."/>
            <person name="van Veen J.A."/>
            <person name="Garbeva P."/>
        </authorList>
    </citation>
    <scope>NUCLEOTIDE SEQUENCE [LARGE SCALE GENOMIC DNA]</scope>
    <source>
        <strain evidence="3 4">Ter6</strain>
    </source>
</reference>
<dbReference type="Proteomes" id="UP000072421">
    <property type="component" value="Chromosome"/>
</dbReference>
<comment type="similarity">
    <text evidence="1">Belongs to the AHA1 family.</text>
</comment>
<dbReference type="SUPFAM" id="SSF55961">
    <property type="entry name" value="Bet v1-like"/>
    <property type="match status" value="1"/>
</dbReference>
<dbReference type="RefSeq" id="WP_061541120.1">
    <property type="nucleotide sequence ID" value="NZ_CP013232.1"/>
</dbReference>
<evidence type="ECO:0000256" key="1">
    <source>
        <dbReference type="ARBA" id="ARBA00006817"/>
    </source>
</evidence>
<proteinExistence type="inferred from homology"/>
<name>A0A127PFU3_9BURK</name>
<sequence>MDKNKSTDRIEKEIVLKAARSRVWRALSNAEEFGDWFGVALKGKTFAAGQAVQGQITYPGYEHLAWNVVIDRVEPESLLSFRWHPYAVDAAVDYSQEPTTLVVFELTAVEEGTFLRVVESGFDNIPAERRQEAFSMNSGGWDEQMKNIEKHVAAS</sequence>
<evidence type="ECO:0000313" key="4">
    <source>
        <dbReference type="Proteomes" id="UP000072421"/>
    </source>
</evidence>
<feature type="domain" description="Activator of Hsp90 ATPase homologue 1/2-like C-terminal" evidence="2">
    <location>
        <begin position="18"/>
        <end position="152"/>
    </location>
</feature>
<dbReference type="InterPro" id="IPR023393">
    <property type="entry name" value="START-like_dom_sf"/>
</dbReference>
<accession>A0A127PFU3</accession>
<dbReference type="EMBL" id="CP013232">
    <property type="protein sequence ID" value="AMO96585.1"/>
    <property type="molecule type" value="Genomic_DNA"/>
</dbReference>
<organism evidence="3">
    <name type="scientific">Collimonas fungivorans</name>
    <dbReference type="NCBI Taxonomy" id="158899"/>
    <lineage>
        <taxon>Bacteria</taxon>
        <taxon>Pseudomonadati</taxon>
        <taxon>Pseudomonadota</taxon>
        <taxon>Betaproteobacteria</taxon>
        <taxon>Burkholderiales</taxon>
        <taxon>Oxalobacteraceae</taxon>
        <taxon>Collimonas</taxon>
    </lineage>
</organism>
<dbReference type="InterPro" id="IPR013538">
    <property type="entry name" value="ASHA1/2-like_C"/>
</dbReference>
<evidence type="ECO:0000313" key="3">
    <source>
        <dbReference type="EMBL" id="AMO96585.1"/>
    </source>
</evidence>
<protein>
    <recommendedName>
        <fullName evidence="2">Activator of Hsp90 ATPase homologue 1/2-like C-terminal domain-containing protein</fullName>
    </recommendedName>
</protein>
<dbReference type="AlphaFoldDB" id="A0A127PFU3"/>
<gene>
    <name evidence="3" type="ORF">CFter6_3970</name>
</gene>